<protein>
    <recommendedName>
        <fullName evidence="4">DUF2326 domain-containing protein</fullName>
    </recommendedName>
</protein>
<organism evidence="2 3">
    <name type="scientific">Spiroplasma floricola 23-6</name>
    <dbReference type="NCBI Taxonomy" id="1336749"/>
    <lineage>
        <taxon>Bacteria</taxon>
        <taxon>Bacillati</taxon>
        <taxon>Mycoplasmatota</taxon>
        <taxon>Mollicutes</taxon>
        <taxon>Entomoplasmatales</taxon>
        <taxon>Spiroplasmataceae</taxon>
        <taxon>Spiroplasma</taxon>
    </lineage>
</organism>
<name>A0A2K8SE35_9MOLU</name>
<dbReference type="EMBL" id="CP025057">
    <property type="protein sequence ID" value="AUB31727.1"/>
    <property type="molecule type" value="Genomic_DNA"/>
</dbReference>
<evidence type="ECO:0000313" key="3">
    <source>
        <dbReference type="Proteomes" id="UP000231823"/>
    </source>
</evidence>
<dbReference type="KEGG" id="sfz:SFLOR_v1c06790"/>
<accession>A0A2K8SE35</accession>
<dbReference type="RefSeq" id="WP_100916704.1">
    <property type="nucleotide sequence ID" value="NZ_CP025057.1"/>
</dbReference>
<evidence type="ECO:0008006" key="4">
    <source>
        <dbReference type="Google" id="ProtNLM"/>
    </source>
</evidence>
<evidence type="ECO:0000256" key="1">
    <source>
        <dbReference type="SAM" id="Coils"/>
    </source>
</evidence>
<proteinExistence type="predicted"/>
<dbReference type="Proteomes" id="UP000231823">
    <property type="component" value="Chromosome"/>
</dbReference>
<dbReference type="AlphaFoldDB" id="A0A2K8SE35"/>
<gene>
    <name evidence="2" type="ORF">SFLOR_v1c06790</name>
</gene>
<sequence length="518" mass="61598">MYYIKNINSNIDEGFNFNFSENLTIISSGFRNSQKESANDAGKSSFYTIIKLLLGKKTSGIDNIKNIILDLFESKKTKIRKLEEVFFEMEICSNRNDEKHFAKFYIFTNKYFLNNKLLFSKDYLKEINIFFGEEYQTQMNLFFINKIPLENKMDLFKKYSKESVKTTSETIRSIFDFNTQFYDLSLEVRLKEIDILIKDINKSDIFKEISNLNKELNKKQEKLFMFSKNSLYIETNILEEEYRYLKNCLKVNANTLNFDLKLFNKFLKNYSKNFLKEESIKKIEDVKEFYSIMQKSYSENIYKKEDIEEILNKTKIKINENYKILEELGLSIAISDIESIKSKISNLNQVIQKIKDLEEEKKDIKQKRSKSNSFSMNMKMKNFKEKVLKEWELIFKDLIQRNLIVEFFNIKNDLKCKISMKGLETGAEITQGEGREQITTIYLKSQILELFDLKGPMVIDSSIFDNADFEFKKLLFNYLKNKKIQTIIFYRNIETDFEIFGNGNRILSTDYPLFGNRQ</sequence>
<feature type="coiled-coil region" evidence="1">
    <location>
        <begin position="337"/>
        <end position="367"/>
    </location>
</feature>
<reference evidence="2 3" key="1">
    <citation type="submission" date="2017-12" db="EMBL/GenBank/DDBJ databases">
        <title>Complete genome sequence of Spiroplasma floricola 23-6 (ATCC 29989).</title>
        <authorList>
            <person name="Tsai Y.-M."/>
            <person name="Wu P.-S."/>
            <person name="Lo W.-S."/>
            <person name="Kuo C.-H."/>
        </authorList>
    </citation>
    <scope>NUCLEOTIDE SEQUENCE [LARGE SCALE GENOMIC DNA]</scope>
    <source>
        <strain evidence="2 3">23-6</strain>
    </source>
</reference>
<keyword evidence="3" id="KW-1185">Reference proteome</keyword>
<evidence type="ECO:0000313" key="2">
    <source>
        <dbReference type="EMBL" id="AUB31727.1"/>
    </source>
</evidence>
<keyword evidence="1" id="KW-0175">Coiled coil</keyword>